<evidence type="ECO:0000256" key="1">
    <source>
        <dbReference type="SAM" id="MobiDB-lite"/>
    </source>
</evidence>
<dbReference type="SUPFAM" id="SSF111331">
    <property type="entry name" value="NAD kinase/diacylglycerol kinase-like"/>
    <property type="match status" value="1"/>
</dbReference>
<feature type="compositionally biased region" description="Pro residues" evidence="1">
    <location>
        <begin position="159"/>
        <end position="176"/>
    </location>
</feature>
<keyword evidence="3" id="KW-1185">Reference proteome</keyword>
<name>A0ABS3XQR1_9ACTN</name>
<dbReference type="Gene3D" id="3.40.50.10330">
    <property type="entry name" value="Probable inorganic polyphosphate/atp-NAD kinase, domain 1"/>
    <property type="match status" value="1"/>
</dbReference>
<protein>
    <recommendedName>
        <fullName evidence="4">Diacylglycerol kinase</fullName>
    </recommendedName>
</protein>
<gene>
    <name evidence="2" type="ORF">JW613_04970</name>
</gene>
<evidence type="ECO:0000313" key="3">
    <source>
        <dbReference type="Proteomes" id="UP000721954"/>
    </source>
</evidence>
<reference evidence="2 3" key="1">
    <citation type="submission" date="2021-02" db="EMBL/GenBank/DDBJ databases">
        <title>Streptomyces spirodelae sp. nov., isolated from duckweed.</title>
        <authorList>
            <person name="Saimee Y."/>
            <person name="Duangmal K."/>
        </authorList>
    </citation>
    <scope>NUCLEOTIDE SEQUENCE [LARGE SCALE GENOMIC DNA]</scope>
    <source>
        <strain evidence="2 3">DSM 42105</strain>
    </source>
</reference>
<dbReference type="Proteomes" id="UP000721954">
    <property type="component" value="Unassembled WGS sequence"/>
</dbReference>
<comment type="caution">
    <text evidence="2">The sequence shown here is derived from an EMBL/GenBank/DDBJ whole genome shotgun (WGS) entry which is preliminary data.</text>
</comment>
<accession>A0ABS3XQR1</accession>
<dbReference type="InterPro" id="IPR016064">
    <property type="entry name" value="NAD/diacylglycerol_kinase_sf"/>
</dbReference>
<proteinExistence type="predicted"/>
<organism evidence="2 3">
    <name type="scientific">Streptomyces smyrnaeus</name>
    <dbReference type="NCBI Taxonomy" id="1387713"/>
    <lineage>
        <taxon>Bacteria</taxon>
        <taxon>Bacillati</taxon>
        <taxon>Actinomycetota</taxon>
        <taxon>Actinomycetes</taxon>
        <taxon>Kitasatosporales</taxon>
        <taxon>Streptomycetaceae</taxon>
        <taxon>Streptomyces</taxon>
    </lineage>
</organism>
<evidence type="ECO:0008006" key="4">
    <source>
        <dbReference type="Google" id="ProtNLM"/>
    </source>
</evidence>
<feature type="region of interest" description="Disordered" evidence="1">
    <location>
        <begin position="152"/>
        <end position="222"/>
    </location>
</feature>
<sequence length="318" mass="33462">MDRAAGGAPRANSSGEVPLLVVVDPVARLTDAESVRIARDVLRAGTPGLKLCLPDDPEQTPRLLARRGGRRPVLVGNDRALLRAVQHLHGERALAETALSVVPVGNGPSVALARSLGLPLDAVSAARTVLRGNPRALDLLVDEEDGVVLGGLRTEGHPPAAPPRPGGTPASPPPPWRRMYQALARTVQSRAVQSRKPRAGERTADDRRAAPTAPAPRTPHRHTVQRLRVEADGAVVAGPDRPVTDVTVRTTGADGLAEVSVQPLTGTPVRVRARTVTVSAPEGFRYRADADAGASAAPAESRTWTVRPRAWQLVLPAG</sequence>
<evidence type="ECO:0000313" key="2">
    <source>
        <dbReference type="EMBL" id="MBO8197664.1"/>
    </source>
</evidence>
<dbReference type="InterPro" id="IPR017438">
    <property type="entry name" value="ATP-NAD_kinase_N"/>
</dbReference>
<feature type="compositionally biased region" description="Basic and acidic residues" evidence="1">
    <location>
        <begin position="198"/>
        <end position="209"/>
    </location>
</feature>
<dbReference type="EMBL" id="JAFFZM010000002">
    <property type="protein sequence ID" value="MBO8197664.1"/>
    <property type="molecule type" value="Genomic_DNA"/>
</dbReference>